<dbReference type="Proteomes" id="UP000054279">
    <property type="component" value="Unassembled WGS sequence"/>
</dbReference>
<dbReference type="AlphaFoldDB" id="A0A0C9VCT5"/>
<dbReference type="EMBL" id="KN837190">
    <property type="protein sequence ID" value="KIJ35330.1"/>
    <property type="molecule type" value="Genomic_DNA"/>
</dbReference>
<protein>
    <submittedName>
        <fullName evidence="1">Uncharacterized protein</fullName>
    </submittedName>
</protein>
<accession>A0A0C9VCT5</accession>
<sequence length="217" mass="24619">MLLPSLQSIRLTLASFDNLNVLKNLHAPAIKSLFLSAPTDPPVSAFWDAASKFIQASPQLVKLEMYDVVFLDDTLTKKGGKSEDRSYAFRDFLSALSNVRILKLSHFDITIILQSISAAAEWRIFPSLTHLEVRFTRIPWRLFIDFVMNQIVSGNEGIGTLKSINLQNVWGLRDDEIMVLKNLCFLYSDLDILITEHISEWEAKLLDLDGLISKFTT</sequence>
<reference evidence="1 2" key="1">
    <citation type="submission" date="2014-06" db="EMBL/GenBank/DDBJ databases">
        <title>Evolutionary Origins and Diversification of the Mycorrhizal Mutualists.</title>
        <authorList>
            <consortium name="DOE Joint Genome Institute"/>
            <consortium name="Mycorrhizal Genomics Consortium"/>
            <person name="Kohler A."/>
            <person name="Kuo A."/>
            <person name="Nagy L.G."/>
            <person name="Floudas D."/>
            <person name="Copeland A."/>
            <person name="Barry K.W."/>
            <person name="Cichocki N."/>
            <person name="Veneault-Fourrey C."/>
            <person name="LaButti K."/>
            <person name="Lindquist E.A."/>
            <person name="Lipzen A."/>
            <person name="Lundell T."/>
            <person name="Morin E."/>
            <person name="Murat C."/>
            <person name="Riley R."/>
            <person name="Ohm R."/>
            <person name="Sun H."/>
            <person name="Tunlid A."/>
            <person name="Henrissat B."/>
            <person name="Grigoriev I.V."/>
            <person name="Hibbett D.S."/>
            <person name="Martin F."/>
        </authorList>
    </citation>
    <scope>NUCLEOTIDE SEQUENCE [LARGE SCALE GENOMIC DNA]</scope>
    <source>
        <strain evidence="1 2">SS14</strain>
    </source>
</reference>
<evidence type="ECO:0000313" key="1">
    <source>
        <dbReference type="EMBL" id="KIJ35330.1"/>
    </source>
</evidence>
<gene>
    <name evidence="1" type="ORF">M422DRAFT_51578</name>
</gene>
<evidence type="ECO:0000313" key="2">
    <source>
        <dbReference type="Proteomes" id="UP000054279"/>
    </source>
</evidence>
<dbReference type="HOGENOM" id="CLU_1272969_0_0_1"/>
<proteinExistence type="predicted"/>
<keyword evidence="2" id="KW-1185">Reference proteome</keyword>
<organism evidence="1 2">
    <name type="scientific">Sphaerobolus stellatus (strain SS14)</name>
    <dbReference type="NCBI Taxonomy" id="990650"/>
    <lineage>
        <taxon>Eukaryota</taxon>
        <taxon>Fungi</taxon>
        <taxon>Dikarya</taxon>
        <taxon>Basidiomycota</taxon>
        <taxon>Agaricomycotina</taxon>
        <taxon>Agaricomycetes</taxon>
        <taxon>Phallomycetidae</taxon>
        <taxon>Geastrales</taxon>
        <taxon>Sphaerobolaceae</taxon>
        <taxon>Sphaerobolus</taxon>
    </lineage>
</organism>
<dbReference type="SUPFAM" id="SSF52047">
    <property type="entry name" value="RNI-like"/>
    <property type="match status" value="1"/>
</dbReference>
<name>A0A0C9VCT5_SPHS4</name>